<dbReference type="SMART" id="SM00062">
    <property type="entry name" value="PBPb"/>
    <property type="match status" value="1"/>
</dbReference>
<dbReference type="PANTHER" id="PTHR35936:SF17">
    <property type="entry name" value="ARGININE-BINDING EXTRACELLULAR PROTEIN ARTP"/>
    <property type="match status" value="1"/>
</dbReference>
<proteinExistence type="predicted"/>
<dbReference type="KEGG" id="dvl:Dvul_0635"/>
<dbReference type="PANTHER" id="PTHR35936">
    <property type="entry name" value="MEMBRANE-BOUND LYTIC MUREIN TRANSGLYCOSYLASE F"/>
    <property type="match status" value="1"/>
</dbReference>
<keyword evidence="2" id="KW-0812">Transmembrane</keyword>
<dbReference type="Pfam" id="PF00497">
    <property type="entry name" value="SBP_bac_3"/>
    <property type="match status" value="1"/>
</dbReference>
<sequence precursor="true">MPARIRVPRWVSVLALAVGGMSLLFVTSALLPLLHTDQSESWRDTIRIGYAIEPPYAFVNKNGNVTGESPELARIVARRAGIRSTRFVLCDFNRLIDALVAGEIDVIASGMFITPKRIKRIAFSQPTTTVHPGLLVQRGNPHKIDGYGAFTAGSGVRVAVLNGSVEQGYLLASGASSSAMVIVQTPQEALTALHDNAIQAIALSAPTVSFMVASSPSEFEAIAGFTPGEAPPEEHCAFGFRLDDTSLRQAFDAALAGYLGTQEHIEMISRFGFDRSAVPQTR</sequence>
<keyword evidence="2" id="KW-1133">Transmembrane helix</keyword>
<dbReference type="HOGENOM" id="CLU_019602_2_0_7"/>
<evidence type="ECO:0000313" key="4">
    <source>
        <dbReference type="EMBL" id="ABM27658.1"/>
    </source>
</evidence>
<feature type="transmembrane region" description="Helical" evidence="2">
    <location>
        <begin position="12"/>
        <end position="34"/>
    </location>
</feature>
<dbReference type="InterPro" id="IPR001638">
    <property type="entry name" value="Solute-binding_3/MltF_N"/>
</dbReference>
<dbReference type="Gene3D" id="3.40.190.10">
    <property type="entry name" value="Periplasmic binding protein-like II"/>
    <property type="match status" value="2"/>
</dbReference>
<evidence type="ECO:0000256" key="2">
    <source>
        <dbReference type="SAM" id="Phobius"/>
    </source>
</evidence>
<dbReference type="CDD" id="cd01002">
    <property type="entry name" value="PBP2_Ehub_like"/>
    <property type="match status" value="1"/>
</dbReference>
<keyword evidence="2" id="KW-0472">Membrane</keyword>
<feature type="domain" description="Solute-binding protein family 3/N-terminal" evidence="3">
    <location>
        <begin position="45"/>
        <end position="275"/>
    </location>
</feature>
<gene>
    <name evidence="4" type="ordered locus">Dvul_0635</name>
</gene>
<accession>A0A0H3A842</accession>
<name>A0A0H3A842_NITV4</name>
<dbReference type="RefSeq" id="WP_011791739.1">
    <property type="nucleotide sequence ID" value="NC_008751.1"/>
</dbReference>
<reference evidence="5" key="1">
    <citation type="journal article" date="2009" name="Environ. Microbiol.">
        <title>Contribution of mobile genetic elements to Desulfovibrio vulgaris genome plasticity.</title>
        <authorList>
            <person name="Walker C.B."/>
            <person name="Stolyar S."/>
            <person name="Chivian D."/>
            <person name="Pinel N."/>
            <person name="Gabster J.A."/>
            <person name="Dehal P.S."/>
            <person name="He Z."/>
            <person name="Yang Z.K."/>
            <person name="Yen H.C."/>
            <person name="Zhou J."/>
            <person name="Wall J.D."/>
            <person name="Hazen T.C."/>
            <person name="Arkin A.P."/>
            <person name="Stahl D.A."/>
        </authorList>
    </citation>
    <scope>NUCLEOTIDE SEQUENCE [LARGE SCALE GENOMIC DNA]</scope>
    <source>
        <strain evidence="5">DP4</strain>
    </source>
</reference>
<organism evidence="4 5">
    <name type="scientific">Nitratidesulfovibrio vulgaris (strain DP4)</name>
    <name type="common">Desulfovibrio vulgaris</name>
    <dbReference type="NCBI Taxonomy" id="391774"/>
    <lineage>
        <taxon>Bacteria</taxon>
        <taxon>Pseudomonadati</taxon>
        <taxon>Thermodesulfobacteriota</taxon>
        <taxon>Desulfovibrionia</taxon>
        <taxon>Desulfovibrionales</taxon>
        <taxon>Desulfovibrionaceae</taxon>
        <taxon>Nitratidesulfovibrio</taxon>
    </lineage>
</organism>
<dbReference type="SUPFAM" id="SSF53850">
    <property type="entry name" value="Periplasmic binding protein-like II"/>
    <property type="match status" value="1"/>
</dbReference>
<evidence type="ECO:0000259" key="3">
    <source>
        <dbReference type="SMART" id="SM00062"/>
    </source>
</evidence>
<evidence type="ECO:0000313" key="5">
    <source>
        <dbReference type="Proteomes" id="UP000009173"/>
    </source>
</evidence>
<evidence type="ECO:0000256" key="1">
    <source>
        <dbReference type="ARBA" id="ARBA00022729"/>
    </source>
</evidence>
<dbReference type="EMBL" id="CP000527">
    <property type="protein sequence ID" value="ABM27658.1"/>
    <property type="molecule type" value="Genomic_DNA"/>
</dbReference>
<protein>
    <submittedName>
        <fullName evidence="4">Amino acid ABC transporter substrate-binding protein, PAAT family</fullName>
    </submittedName>
</protein>
<dbReference type="InterPro" id="IPR014337">
    <property type="entry name" value="Ectoine_EhuB"/>
</dbReference>
<dbReference type="Proteomes" id="UP000009173">
    <property type="component" value="Chromosome"/>
</dbReference>
<dbReference type="GO" id="GO:0033294">
    <property type="term" value="F:ectoine binding"/>
    <property type="evidence" value="ECO:0007669"/>
    <property type="project" value="InterPro"/>
</dbReference>
<dbReference type="GO" id="GO:0051470">
    <property type="term" value="P:ectoine transmembrane transport"/>
    <property type="evidence" value="ECO:0007669"/>
    <property type="project" value="InterPro"/>
</dbReference>
<dbReference type="AlphaFoldDB" id="A0A0H3A842"/>
<keyword evidence="1" id="KW-0732">Signal</keyword>